<feature type="transmembrane region" description="Helical" evidence="7">
    <location>
        <begin position="392"/>
        <end position="413"/>
    </location>
</feature>
<evidence type="ECO:0000259" key="8">
    <source>
        <dbReference type="PROSITE" id="PS50850"/>
    </source>
</evidence>
<sequence length="515" mass="56924">MAEDKNMAILAQARTETSETQGDVEKTVLNVHDVDIGLECYEQALAMDPEERQRIATKVRRKLDWILLPLMCSVYLMGFLDKMSLNYANAYSLQADLNLVGREYSWTAAILNLGFVAGSYPASFALQKLAIGKFCGVMLLLWGATLMASAASKNFATLMALRFLLGFFEACIGPAWVLLTSMFWTREEQPLRMCFWLGCNGIAQLLGAGISVGLGKITWLAVKPWQLIFLVIGAMTFALGLLTTFILPNNPQTAVFLSEKERMVSVWRVANNHTGIKHKKFLRHQAVEAVKDPKVYCIAIQQLCIGILNGGVSNFFSALLRGFGWTRTDVVLYQLPNGAFQFVFTVLAGILTSKVKNSLIITILALAVFPVVGLIGLQTISPDHAMALTAMVWLQCVYGAAIILNWSVVAANFAGHTKRSTVNGLNFACYYAGNFIGPFLFIPSEAPRYRTAMISLVTLIALGMLVTAILGLIMWRDNRQRDKAGEGMDTDATQAAIEGFTDRTDKENRAFRYRL</sequence>
<dbReference type="InterPro" id="IPR020846">
    <property type="entry name" value="MFS_dom"/>
</dbReference>
<comment type="caution">
    <text evidence="9">The sequence shown here is derived from an EMBL/GenBank/DDBJ whole genome shotgun (WGS) entry which is preliminary data.</text>
</comment>
<evidence type="ECO:0000256" key="2">
    <source>
        <dbReference type="ARBA" id="ARBA00022448"/>
    </source>
</evidence>
<protein>
    <recommendedName>
        <fullName evidence="8">Major facilitator superfamily (MFS) profile domain-containing protein</fullName>
    </recommendedName>
</protein>
<dbReference type="SUPFAM" id="SSF103473">
    <property type="entry name" value="MFS general substrate transporter"/>
    <property type="match status" value="1"/>
</dbReference>
<comment type="similarity">
    <text evidence="6">Belongs to the major facilitator superfamily. Allantoate permease family.</text>
</comment>
<dbReference type="AlphaFoldDB" id="A0A438N355"/>
<name>A0A438N355_EXOME</name>
<dbReference type="GO" id="GO:0016020">
    <property type="term" value="C:membrane"/>
    <property type="evidence" value="ECO:0007669"/>
    <property type="project" value="UniProtKB-SubCell"/>
</dbReference>
<accession>A0A438N355</accession>
<evidence type="ECO:0000256" key="1">
    <source>
        <dbReference type="ARBA" id="ARBA00004141"/>
    </source>
</evidence>
<feature type="transmembrane region" description="Helical" evidence="7">
    <location>
        <begin position="359"/>
        <end position="380"/>
    </location>
</feature>
<dbReference type="GO" id="GO:0022857">
    <property type="term" value="F:transmembrane transporter activity"/>
    <property type="evidence" value="ECO:0007669"/>
    <property type="project" value="InterPro"/>
</dbReference>
<proteinExistence type="inferred from homology"/>
<evidence type="ECO:0000256" key="7">
    <source>
        <dbReference type="SAM" id="Phobius"/>
    </source>
</evidence>
<organism evidence="9 10">
    <name type="scientific">Exophiala mesophila</name>
    <name type="common">Black yeast-like fungus</name>
    <dbReference type="NCBI Taxonomy" id="212818"/>
    <lineage>
        <taxon>Eukaryota</taxon>
        <taxon>Fungi</taxon>
        <taxon>Dikarya</taxon>
        <taxon>Ascomycota</taxon>
        <taxon>Pezizomycotina</taxon>
        <taxon>Eurotiomycetes</taxon>
        <taxon>Chaetothyriomycetidae</taxon>
        <taxon>Chaetothyriales</taxon>
        <taxon>Herpotrichiellaceae</taxon>
        <taxon>Exophiala</taxon>
    </lineage>
</organism>
<dbReference type="InterPro" id="IPR011701">
    <property type="entry name" value="MFS"/>
</dbReference>
<dbReference type="InterPro" id="IPR036259">
    <property type="entry name" value="MFS_trans_sf"/>
</dbReference>
<dbReference type="Pfam" id="PF07690">
    <property type="entry name" value="MFS_1"/>
    <property type="match status" value="1"/>
</dbReference>
<feature type="transmembrane region" description="Helical" evidence="7">
    <location>
        <begin position="195"/>
        <end position="215"/>
    </location>
</feature>
<feature type="domain" description="Major facilitator superfamily (MFS) profile" evidence="8">
    <location>
        <begin position="67"/>
        <end position="479"/>
    </location>
</feature>
<evidence type="ECO:0000256" key="4">
    <source>
        <dbReference type="ARBA" id="ARBA00022989"/>
    </source>
</evidence>
<reference evidence="9 10" key="1">
    <citation type="submission" date="2017-03" db="EMBL/GenBank/DDBJ databases">
        <title>Genomes of endolithic fungi from Antarctica.</title>
        <authorList>
            <person name="Coleine C."/>
            <person name="Masonjones S."/>
            <person name="Stajich J.E."/>
        </authorList>
    </citation>
    <scope>NUCLEOTIDE SEQUENCE [LARGE SCALE GENOMIC DNA]</scope>
    <source>
        <strain evidence="9 10">CCFEE 6314</strain>
    </source>
</reference>
<feature type="transmembrane region" description="Helical" evidence="7">
    <location>
        <begin position="425"/>
        <end position="442"/>
    </location>
</feature>
<feature type="transmembrane region" description="Helical" evidence="7">
    <location>
        <begin position="454"/>
        <end position="475"/>
    </location>
</feature>
<evidence type="ECO:0000256" key="6">
    <source>
        <dbReference type="ARBA" id="ARBA00037968"/>
    </source>
</evidence>
<comment type="subcellular location">
    <subcellularLocation>
        <location evidence="1">Membrane</location>
        <topology evidence="1">Multi-pass membrane protein</topology>
    </subcellularLocation>
</comment>
<evidence type="ECO:0000313" key="9">
    <source>
        <dbReference type="EMBL" id="RVX70171.1"/>
    </source>
</evidence>
<evidence type="ECO:0000256" key="3">
    <source>
        <dbReference type="ARBA" id="ARBA00022692"/>
    </source>
</evidence>
<evidence type="ECO:0000313" key="10">
    <source>
        <dbReference type="Proteomes" id="UP000288859"/>
    </source>
</evidence>
<keyword evidence="3 7" id="KW-0812">Transmembrane</keyword>
<keyword evidence="2" id="KW-0813">Transport</keyword>
<feature type="transmembrane region" description="Helical" evidence="7">
    <location>
        <begin position="227"/>
        <end position="247"/>
    </location>
</feature>
<dbReference type="VEuPathDB" id="FungiDB:PV10_04638"/>
<feature type="transmembrane region" description="Helical" evidence="7">
    <location>
        <begin position="63"/>
        <end position="80"/>
    </location>
</feature>
<feature type="transmembrane region" description="Helical" evidence="7">
    <location>
        <begin position="163"/>
        <end position="183"/>
    </location>
</feature>
<keyword evidence="4 7" id="KW-1133">Transmembrane helix</keyword>
<keyword evidence="5 7" id="KW-0472">Membrane</keyword>
<dbReference type="PROSITE" id="PS50850">
    <property type="entry name" value="MFS"/>
    <property type="match status" value="1"/>
</dbReference>
<dbReference type="PANTHER" id="PTHR43791:SF97">
    <property type="entry name" value="ALLANTOATE TRANSPORTER, PUTATIVE (AFU_ORTHOLOGUE AFUA_1G14700)-RELATED"/>
    <property type="match status" value="1"/>
</dbReference>
<gene>
    <name evidence="9" type="ORF">B0A52_05504</name>
</gene>
<dbReference type="Gene3D" id="1.20.1250.20">
    <property type="entry name" value="MFS general substrate transporter like domains"/>
    <property type="match status" value="2"/>
</dbReference>
<dbReference type="EMBL" id="NAJM01000024">
    <property type="protein sequence ID" value="RVX70171.1"/>
    <property type="molecule type" value="Genomic_DNA"/>
</dbReference>
<dbReference type="Proteomes" id="UP000288859">
    <property type="component" value="Unassembled WGS sequence"/>
</dbReference>
<feature type="transmembrane region" description="Helical" evidence="7">
    <location>
        <begin position="130"/>
        <end position="151"/>
    </location>
</feature>
<dbReference type="FunFam" id="1.20.1250.20:FF:000064">
    <property type="entry name" value="MFS allantoate transporter"/>
    <property type="match status" value="1"/>
</dbReference>
<evidence type="ECO:0000256" key="5">
    <source>
        <dbReference type="ARBA" id="ARBA00023136"/>
    </source>
</evidence>
<dbReference type="PANTHER" id="PTHR43791">
    <property type="entry name" value="PERMEASE-RELATED"/>
    <property type="match status" value="1"/>
</dbReference>
<feature type="transmembrane region" description="Helical" evidence="7">
    <location>
        <begin position="331"/>
        <end position="352"/>
    </location>
</feature>
<dbReference type="OrthoDB" id="6730379at2759"/>